<feature type="region of interest" description="Disordered" evidence="2">
    <location>
        <begin position="45"/>
        <end position="80"/>
    </location>
</feature>
<evidence type="ECO:0000313" key="4">
    <source>
        <dbReference type="Proteomes" id="UP000234323"/>
    </source>
</evidence>
<dbReference type="VEuPathDB" id="FungiDB:RhiirA1_479156"/>
<evidence type="ECO:0000256" key="2">
    <source>
        <dbReference type="SAM" id="MobiDB-lite"/>
    </source>
</evidence>
<keyword evidence="4" id="KW-1185">Reference proteome</keyword>
<name>A0A2I1HMB3_9GLOM</name>
<evidence type="ECO:0000313" key="3">
    <source>
        <dbReference type="EMBL" id="PKY60016.1"/>
    </source>
</evidence>
<organism evidence="3 4">
    <name type="scientific">Rhizophagus irregularis</name>
    <dbReference type="NCBI Taxonomy" id="588596"/>
    <lineage>
        <taxon>Eukaryota</taxon>
        <taxon>Fungi</taxon>
        <taxon>Fungi incertae sedis</taxon>
        <taxon>Mucoromycota</taxon>
        <taxon>Glomeromycotina</taxon>
        <taxon>Glomeromycetes</taxon>
        <taxon>Glomerales</taxon>
        <taxon>Glomeraceae</taxon>
        <taxon>Rhizophagus</taxon>
    </lineage>
</organism>
<comment type="caution">
    <text evidence="3">The sequence shown here is derived from an EMBL/GenBank/DDBJ whole genome shotgun (WGS) entry which is preliminary data.</text>
</comment>
<reference evidence="3 4" key="1">
    <citation type="submission" date="2015-10" db="EMBL/GenBank/DDBJ databases">
        <title>Genome analyses suggest a sexual origin of heterokaryosis in a supposedly ancient asexual fungus.</title>
        <authorList>
            <person name="Ropars J."/>
            <person name="Sedzielewska K."/>
            <person name="Noel J."/>
            <person name="Charron P."/>
            <person name="Farinelli L."/>
            <person name="Marton T."/>
            <person name="Kruger M."/>
            <person name="Pelin A."/>
            <person name="Brachmann A."/>
            <person name="Corradi N."/>
        </authorList>
    </citation>
    <scope>NUCLEOTIDE SEQUENCE [LARGE SCALE GENOMIC DNA]</scope>
    <source>
        <strain evidence="3 4">A4</strain>
    </source>
</reference>
<feature type="region of interest" description="Disordered" evidence="2">
    <location>
        <begin position="165"/>
        <end position="193"/>
    </location>
</feature>
<dbReference type="VEuPathDB" id="FungiDB:RhiirFUN_001613"/>
<sequence>MSALFETGKPLLPSSLHNLGAVFAVVASGVRNLSKANTIASQALRHSPKNNTAPSQRVRGIPEGSSWDINVPDQKHSSDSIASEQEVIRYTKILAQAFGLNEQNAEVYSVLSSENRALAKRMDHYCSRHRKLKKRVKLLEERVKWLDDNIDELFTMEHCNCSKESINTSSESSSSEEFNSDHASPEKKVDPGKIICAKKESDNKAKPRRYLIQKYLPDLKHASGINDIWGREVNLERPKRVILTDFRFKIDIGANANFISEKIVKIAYAKDNSIPRHKIIPTEFIVTGPDWPDQFPEILLGSPWMRENSVRLNMCNSTLTIDDNFIQHILFMAHLGVINLPELLERILYFLAVDKFLYPALFVSRLWYRCGAPILWKHIELRGKDLYPGQSLPNNYKNYYAKDKKI</sequence>
<evidence type="ECO:0000256" key="1">
    <source>
        <dbReference type="SAM" id="Coils"/>
    </source>
</evidence>
<protein>
    <recommendedName>
        <fullName evidence="5">F-box domain-containing protein</fullName>
    </recommendedName>
</protein>
<accession>A0A2I1HMB3</accession>
<dbReference type="Proteomes" id="UP000234323">
    <property type="component" value="Unassembled WGS sequence"/>
</dbReference>
<feature type="coiled-coil region" evidence="1">
    <location>
        <begin position="122"/>
        <end position="149"/>
    </location>
</feature>
<feature type="compositionally biased region" description="Basic and acidic residues" evidence="2">
    <location>
        <begin position="179"/>
        <end position="193"/>
    </location>
</feature>
<dbReference type="VEuPathDB" id="FungiDB:RhiirA1_483593"/>
<dbReference type="AlphaFoldDB" id="A0A2I1HMB3"/>
<proteinExistence type="predicted"/>
<dbReference type="VEuPathDB" id="FungiDB:FUN_003732"/>
<dbReference type="EMBL" id="LLXI01003913">
    <property type="protein sequence ID" value="PKY60016.1"/>
    <property type="molecule type" value="Genomic_DNA"/>
</dbReference>
<evidence type="ECO:0008006" key="5">
    <source>
        <dbReference type="Google" id="ProtNLM"/>
    </source>
</evidence>
<feature type="compositionally biased region" description="Low complexity" evidence="2">
    <location>
        <begin position="165"/>
        <end position="177"/>
    </location>
</feature>
<gene>
    <name evidence="3" type="ORF">RhiirA4_483253</name>
</gene>
<keyword evidence="1" id="KW-0175">Coiled coil</keyword>